<name>A0A371D9G0_9APHY</name>
<dbReference type="GO" id="GO:0005743">
    <property type="term" value="C:mitochondrial inner membrane"/>
    <property type="evidence" value="ECO:0007669"/>
    <property type="project" value="UniProtKB-SubCell"/>
</dbReference>
<comment type="similarity">
    <text evidence="2">Belongs to the AAA ATPase family. BCS1 subfamily.</text>
</comment>
<keyword evidence="6 16" id="KW-0378">Hydrolase</keyword>
<feature type="domain" description="AAA+ ATPase" evidence="14">
    <location>
        <begin position="281"/>
        <end position="437"/>
    </location>
</feature>
<dbReference type="PANTHER" id="PTHR23070">
    <property type="entry name" value="BCS1 AAA-TYPE ATPASE"/>
    <property type="match status" value="1"/>
</dbReference>
<keyword evidence="10" id="KW-0472">Membrane</keyword>
<evidence type="ECO:0000256" key="4">
    <source>
        <dbReference type="ARBA" id="ARBA00022741"/>
    </source>
</evidence>
<dbReference type="InterPro" id="IPR003593">
    <property type="entry name" value="AAA+_ATPase"/>
</dbReference>
<evidence type="ECO:0000259" key="15">
    <source>
        <dbReference type="SMART" id="SM01024"/>
    </source>
</evidence>
<keyword evidence="7 12" id="KW-0067">ATP-binding</keyword>
<evidence type="ECO:0000256" key="8">
    <source>
        <dbReference type="ARBA" id="ARBA00022989"/>
    </source>
</evidence>
<feature type="domain" description="BCS1 N-terminal" evidence="15">
    <location>
        <begin position="75"/>
        <end position="250"/>
    </location>
</feature>
<feature type="region of interest" description="Disordered" evidence="13">
    <location>
        <begin position="358"/>
        <end position="377"/>
    </location>
</feature>
<feature type="region of interest" description="Disordered" evidence="13">
    <location>
        <begin position="22"/>
        <end position="43"/>
    </location>
</feature>
<dbReference type="Gene3D" id="3.40.50.300">
    <property type="entry name" value="P-loop containing nucleotide triphosphate hydrolases"/>
    <property type="match status" value="1"/>
</dbReference>
<accession>A0A371D9G0</accession>
<dbReference type="PROSITE" id="PS00674">
    <property type="entry name" value="AAA"/>
    <property type="match status" value="1"/>
</dbReference>
<evidence type="ECO:0000256" key="5">
    <source>
        <dbReference type="ARBA" id="ARBA00022792"/>
    </source>
</evidence>
<dbReference type="GO" id="GO:0005524">
    <property type="term" value="F:ATP binding"/>
    <property type="evidence" value="ECO:0007669"/>
    <property type="project" value="UniProtKB-KW"/>
</dbReference>
<evidence type="ECO:0000256" key="6">
    <source>
        <dbReference type="ARBA" id="ARBA00022801"/>
    </source>
</evidence>
<feature type="compositionally biased region" description="Polar residues" evidence="13">
    <location>
        <begin position="363"/>
        <end position="377"/>
    </location>
</feature>
<evidence type="ECO:0000256" key="13">
    <source>
        <dbReference type="SAM" id="MobiDB-lite"/>
    </source>
</evidence>
<evidence type="ECO:0000256" key="2">
    <source>
        <dbReference type="ARBA" id="ARBA00007448"/>
    </source>
</evidence>
<dbReference type="Pfam" id="PF08740">
    <property type="entry name" value="BCS1_N"/>
    <property type="match status" value="1"/>
</dbReference>
<dbReference type="SMART" id="SM00382">
    <property type="entry name" value="AAA"/>
    <property type="match status" value="1"/>
</dbReference>
<keyword evidence="8" id="KW-1133">Transmembrane helix</keyword>
<evidence type="ECO:0000256" key="10">
    <source>
        <dbReference type="ARBA" id="ARBA00023136"/>
    </source>
</evidence>
<dbReference type="OrthoDB" id="10251412at2759"/>
<evidence type="ECO:0000256" key="12">
    <source>
        <dbReference type="RuleBase" id="RU003651"/>
    </source>
</evidence>
<evidence type="ECO:0000313" key="16">
    <source>
        <dbReference type="EMBL" id="RDX49168.1"/>
    </source>
</evidence>
<dbReference type="InterPro" id="IPR027417">
    <property type="entry name" value="P-loop_NTPase"/>
</dbReference>
<dbReference type="InterPro" id="IPR003960">
    <property type="entry name" value="ATPase_AAA_CS"/>
</dbReference>
<keyword evidence="5" id="KW-0999">Mitochondrion inner membrane</keyword>
<dbReference type="EMBL" id="KZ857407">
    <property type="protein sequence ID" value="RDX49168.1"/>
    <property type="molecule type" value="Genomic_DNA"/>
</dbReference>
<organism evidence="16 17">
    <name type="scientific">Lentinus brumalis</name>
    <dbReference type="NCBI Taxonomy" id="2498619"/>
    <lineage>
        <taxon>Eukaryota</taxon>
        <taxon>Fungi</taxon>
        <taxon>Dikarya</taxon>
        <taxon>Basidiomycota</taxon>
        <taxon>Agaricomycotina</taxon>
        <taxon>Agaricomycetes</taxon>
        <taxon>Polyporales</taxon>
        <taxon>Polyporaceae</taxon>
        <taxon>Lentinus</taxon>
    </lineage>
</organism>
<dbReference type="STRING" id="139420.A0A371D9G0"/>
<evidence type="ECO:0000313" key="17">
    <source>
        <dbReference type="Proteomes" id="UP000256964"/>
    </source>
</evidence>
<dbReference type="Proteomes" id="UP000256964">
    <property type="component" value="Unassembled WGS sequence"/>
</dbReference>
<dbReference type="InterPro" id="IPR057495">
    <property type="entry name" value="AAA_lid_BCS1"/>
</dbReference>
<evidence type="ECO:0000259" key="14">
    <source>
        <dbReference type="SMART" id="SM00382"/>
    </source>
</evidence>
<reference evidence="16 17" key="1">
    <citation type="journal article" date="2018" name="Biotechnol. Biofuels">
        <title>Integrative visual omics of the white-rot fungus Polyporus brumalis exposes the biotechnological potential of its oxidative enzymes for delignifying raw plant biomass.</title>
        <authorList>
            <person name="Miyauchi S."/>
            <person name="Rancon A."/>
            <person name="Drula E."/>
            <person name="Hage H."/>
            <person name="Chaduli D."/>
            <person name="Favel A."/>
            <person name="Grisel S."/>
            <person name="Henrissat B."/>
            <person name="Herpoel-Gimbert I."/>
            <person name="Ruiz-Duenas F.J."/>
            <person name="Chevret D."/>
            <person name="Hainaut M."/>
            <person name="Lin J."/>
            <person name="Wang M."/>
            <person name="Pangilinan J."/>
            <person name="Lipzen A."/>
            <person name="Lesage-Meessen L."/>
            <person name="Navarro D."/>
            <person name="Riley R."/>
            <person name="Grigoriev I.V."/>
            <person name="Zhou S."/>
            <person name="Raouche S."/>
            <person name="Rosso M.N."/>
        </authorList>
    </citation>
    <scope>NUCLEOTIDE SEQUENCE [LARGE SCALE GENOMIC DNA]</scope>
    <source>
        <strain evidence="16 17">BRFM 1820</strain>
    </source>
</reference>
<dbReference type="Pfam" id="PF00004">
    <property type="entry name" value="AAA"/>
    <property type="match status" value="2"/>
</dbReference>
<dbReference type="InterPro" id="IPR003959">
    <property type="entry name" value="ATPase_AAA_core"/>
</dbReference>
<comment type="catalytic activity">
    <reaction evidence="11">
        <text>ATP + H2O = ADP + phosphate + H(+)</text>
        <dbReference type="Rhea" id="RHEA:13065"/>
        <dbReference type="ChEBI" id="CHEBI:15377"/>
        <dbReference type="ChEBI" id="CHEBI:15378"/>
        <dbReference type="ChEBI" id="CHEBI:30616"/>
        <dbReference type="ChEBI" id="CHEBI:43474"/>
        <dbReference type="ChEBI" id="CHEBI:456216"/>
    </reaction>
    <physiologicalReaction direction="left-to-right" evidence="11">
        <dbReference type="Rhea" id="RHEA:13066"/>
    </physiologicalReaction>
</comment>
<keyword evidence="4 12" id="KW-0547">Nucleotide-binding</keyword>
<dbReference type="SUPFAM" id="SSF52540">
    <property type="entry name" value="P-loop containing nucleoside triphosphate hydrolases"/>
    <property type="match status" value="1"/>
</dbReference>
<sequence>MDATQILQAVLYILNPLSLHENTTSTTPAPQSPPGPSPKIASHSAGSSDALALSLPRMLFMLLSASAVWDWAKLLLIGALVEGLRRTLRTAWDKFNKSLWVTATFEFDDHAADWLMHWLSKKKAFQSARDIEVSTRSGTIDDLGDNDNQEAEDNVVFLPSTAQTYSLWYKRCYIMISRDRVMNGGPFGRPKDYIQIRMLTRSPALLRELLREARKGYKAANEHLIEVSVAEDGDRWRRVVMQTKRSPSSVILDPGVLELVLNDARDFLSSKKWYADRGIPFRRGYLLHGAPGAGKTSMIHTIAGELGLSVYILSLTVGGLNDNSLKSLISHLPKSCIVLMEDIDAAFTRSIKRDILDPEAHPPSSSVPEDNGDASSNAVREMQTGGVTLSGLLNALDGIAAQEGRILFATTNSYGALDPALLRPGRLDLHVEFHLASTYQAKELFKRFYTCAPSEGSSHLAVDDEKTEADSGSGDPGANSLPSPAGAPYPSGTIPMPEGVSSVYPGGSVHDSRASNISEKQVAALAERFAEIVPPRMFSMATLQGYLMAYKTRPHAAVDEAALWVQKKTKDRLVPASASRTDSSGGVTVAGRSPVADRSP</sequence>
<evidence type="ECO:0000256" key="11">
    <source>
        <dbReference type="ARBA" id="ARBA00048778"/>
    </source>
</evidence>
<keyword evidence="17" id="KW-1185">Reference proteome</keyword>
<feature type="region of interest" description="Disordered" evidence="13">
    <location>
        <begin position="456"/>
        <end position="507"/>
    </location>
</feature>
<gene>
    <name evidence="16" type="ORF">OH76DRAFT_1351203</name>
</gene>
<comment type="subcellular location">
    <subcellularLocation>
        <location evidence="1">Mitochondrion inner membrane</location>
        <topology evidence="1">Single-pass membrane protein</topology>
    </subcellularLocation>
</comment>
<evidence type="ECO:0000256" key="3">
    <source>
        <dbReference type="ARBA" id="ARBA00022692"/>
    </source>
</evidence>
<dbReference type="InterPro" id="IPR050747">
    <property type="entry name" value="Mitochondrial_chaperone_BCS1"/>
</dbReference>
<protein>
    <submittedName>
        <fullName evidence="16">P-loop containing nucleoside triphosphate hydrolase protein</fullName>
    </submittedName>
</protein>
<evidence type="ECO:0000256" key="7">
    <source>
        <dbReference type="ARBA" id="ARBA00022840"/>
    </source>
</evidence>
<dbReference type="AlphaFoldDB" id="A0A371D9G0"/>
<proteinExistence type="inferred from homology"/>
<keyword evidence="3" id="KW-0812">Transmembrane</keyword>
<keyword evidence="9" id="KW-0496">Mitochondrion</keyword>
<dbReference type="InterPro" id="IPR014851">
    <property type="entry name" value="BCS1_N"/>
</dbReference>
<evidence type="ECO:0000256" key="1">
    <source>
        <dbReference type="ARBA" id="ARBA00004434"/>
    </source>
</evidence>
<feature type="region of interest" description="Disordered" evidence="13">
    <location>
        <begin position="570"/>
        <end position="600"/>
    </location>
</feature>
<evidence type="ECO:0000256" key="9">
    <source>
        <dbReference type="ARBA" id="ARBA00023128"/>
    </source>
</evidence>
<dbReference type="SMART" id="SM01024">
    <property type="entry name" value="BCS1_N"/>
    <property type="match status" value="1"/>
</dbReference>
<dbReference type="Pfam" id="PF25426">
    <property type="entry name" value="AAA_lid_BCS1"/>
    <property type="match status" value="1"/>
</dbReference>
<dbReference type="GO" id="GO:0016887">
    <property type="term" value="F:ATP hydrolysis activity"/>
    <property type="evidence" value="ECO:0007669"/>
    <property type="project" value="InterPro"/>
</dbReference>